<comment type="caution">
    <text evidence="4">The sequence shown here is derived from an EMBL/GenBank/DDBJ whole genome shotgun (WGS) entry which is preliminary data.</text>
</comment>
<evidence type="ECO:0000259" key="3">
    <source>
        <dbReference type="Pfam" id="PF03061"/>
    </source>
</evidence>
<dbReference type="InterPro" id="IPR006683">
    <property type="entry name" value="Thioestr_dom"/>
</dbReference>
<evidence type="ECO:0000313" key="4">
    <source>
        <dbReference type="EMBL" id="MFI1460314.1"/>
    </source>
</evidence>
<dbReference type="Proteomes" id="UP001611263">
    <property type="component" value="Unassembled WGS sequence"/>
</dbReference>
<sequence>MTSTQPIGELLDHIGFRKEPDEKGAETWELPVAPHVVNTSGGLQGGLIATPVDIAAGTLALESLPAGGVVTSDLSVRYFRAVTTGTARTVSTIVHDGKRSIVVQVEVRNMPEDHLAALATVSFAKVGHDIRAPATDTTSVLRKG</sequence>
<evidence type="ECO:0000256" key="1">
    <source>
        <dbReference type="ARBA" id="ARBA00008324"/>
    </source>
</evidence>
<protein>
    <submittedName>
        <fullName evidence="4">PaaI family thioesterase</fullName>
        <ecNumber evidence="4">3.1.2.-</ecNumber>
    </submittedName>
</protein>
<dbReference type="Pfam" id="PF03061">
    <property type="entry name" value="4HBT"/>
    <property type="match status" value="1"/>
</dbReference>
<name>A0ABW7TKJ6_9NOCA</name>
<dbReference type="InterPro" id="IPR039298">
    <property type="entry name" value="ACOT13"/>
</dbReference>
<dbReference type="GO" id="GO:0016787">
    <property type="term" value="F:hydrolase activity"/>
    <property type="evidence" value="ECO:0007669"/>
    <property type="project" value="UniProtKB-KW"/>
</dbReference>
<organism evidence="4 5">
    <name type="scientific">Nocardia carnea</name>
    <dbReference type="NCBI Taxonomy" id="37328"/>
    <lineage>
        <taxon>Bacteria</taxon>
        <taxon>Bacillati</taxon>
        <taxon>Actinomycetota</taxon>
        <taxon>Actinomycetes</taxon>
        <taxon>Mycobacteriales</taxon>
        <taxon>Nocardiaceae</taxon>
        <taxon>Nocardia</taxon>
    </lineage>
</organism>
<keyword evidence="2 4" id="KW-0378">Hydrolase</keyword>
<dbReference type="EC" id="3.1.2.-" evidence="4"/>
<dbReference type="GeneID" id="93509057"/>
<evidence type="ECO:0000313" key="5">
    <source>
        <dbReference type="Proteomes" id="UP001611263"/>
    </source>
</evidence>
<evidence type="ECO:0000256" key="2">
    <source>
        <dbReference type="ARBA" id="ARBA00022801"/>
    </source>
</evidence>
<dbReference type="PANTHER" id="PTHR21660">
    <property type="entry name" value="THIOESTERASE SUPERFAMILY MEMBER-RELATED"/>
    <property type="match status" value="1"/>
</dbReference>
<proteinExistence type="inferred from homology"/>
<dbReference type="RefSeq" id="WP_051158390.1">
    <property type="nucleotide sequence ID" value="NZ_JBIRUQ010000001.1"/>
</dbReference>
<gene>
    <name evidence="4" type="ORF">ACH4WX_06275</name>
</gene>
<comment type="similarity">
    <text evidence="1">Belongs to the thioesterase PaaI family.</text>
</comment>
<dbReference type="EMBL" id="JBIRUQ010000001">
    <property type="protein sequence ID" value="MFI1460314.1"/>
    <property type="molecule type" value="Genomic_DNA"/>
</dbReference>
<dbReference type="PANTHER" id="PTHR21660:SF1">
    <property type="entry name" value="ACYL-COENZYME A THIOESTERASE 13"/>
    <property type="match status" value="1"/>
</dbReference>
<keyword evidence="5" id="KW-1185">Reference proteome</keyword>
<accession>A0ABW7TKJ6</accession>
<feature type="domain" description="Thioesterase" evidence="3">
    <location>
        <begin position="45"/>
        <end position="109"/>
    </location>
</feature>
<dbReference type="InterPro" id="IPR003736">
    <property type="entry name" value="PAAI_dom"/>
</dbReference>
<dbReference type="InterPro" id="IPR029069">
    <property type="entry name" value="HotDog_dom_sf"/>
</dbReference>
<dbReference type="SUPFAM" id="SSF54637">
    <property type="entry name" value="Thioesterase/thiol ester dehydrase-isomerase"/>
    <property type="match status" value="1"/>
</dbReference>
<dbReference type="NCBIfam" id="TIGR00369">
    <property type="entry name" value="unchar_dom_1"/>
    <property type="match status" value="1"/>
</dbReference>
<dbReference type="Gene3D" id="3.10.129.10">
    <property type="entry name" value="Hotdog Thioesterase"/>
    <property type="match status" value="1"/>
</dbReference>
<reference evidence="4 5" key="1">
    <citation type="submission" date="2024-10" db="EMBL/GenBank/DDBJ databases">
        <title>The Natural Products Discovery Center: Release of the First 8490 Sequenced Strains for Exploring Actinobacteria Biosynthetic Diversity.</title>
        <authorList>
            <person name="Kalkreuter E."/>
            <person name="Kautsar S.A."/>
            <person name="Yang D."/>
            <person name="Bader C.D."/>
            <person name="Teijaro C.N."/>
            <person name="Fluegel L."/>
            <person name="Davis C.M."/>
            <person name="Simpson J.R."/>
            <person name="Lauterbach L."/>
            <person name="Steele A.D."/>
            <person name="Gui C."/>
            <person name="Meng S."/>
            <person name="Li G."/>
            <person name="Viehrig K."/>
            <person name="Ye F."/>
            <person name="Su P."/>
            <person name="Kiefer A.F."/>
            <person name="Nichols A."/>
            <person name="Cepeda A.J."/>
            <person name="Yan W."/>
            <person name="Fan B."/>
            <person name="Jiang Y."/>
            <person name="Adhikari A."/>
            <person name="Zheng C.-J."/>
            <person name="Schuster L."/>
            <person name="Cowan T.M."/>
            <person name="Smanski M.J."/>
            <person name="Chevrette M.G."/>
            <person name="De Carvalho L.P.S."/>
            <person name="Shen B."/>
        </authorList>
    </citation>
    <scope>NUCLEOTIDE SEQUENCE [LARGE SCALE GENOMIC DNA]</scope>
    <source>
        <strain evidence="4 5">NPDC020568</strain>
    </source>
</reference>
<dbReference type="CDD" id="cd03443">
    <property type="entry name" value="PaaI_thioesterase"/>
    <property type="match status" value="1"/>
</dbReference>